<dbReference type="OrthoDB" id="286637at2759"/>
<dbReference type="AlphaFoldDB" id="A0A1V6WXZ7"/>
<reference evidence="1" key="3">
    <citation type="submission" date="2021-07" db="EMBL/GenBank/DDBJ databases">
        <authorList>
            <person name="Branca A.L. A."/>
        </authorList>
    </citation>
    <scope>NUCLEOTIDE SEQUENCE</scope>
</reference>
<sequence length="236" mass="26737">MSFDFTSNNQYFQVGVNHGNIYTRTDPISVTHSQDIVAFKLPLYQALNKAERCLDMVQGAATQDSQIVGAVERLRSLFLEIREVDSGQWGSLENGVRTAVYSLLYCCIAECYELKPTPLAISSLYDQLDACNLALQCLYGAAIMDYDDRRWVFSQQQKVMEAVEQVDNKRAKYLEELKPPSPAIYHSQAILDLLKKNREQDRAPRFGGMHVRFGGENRGIQAAEYHGSMGRFTFSI</sequence>
<gene>
    <name evidence="2" type="ORF">PENNAL_c0163G09105</name>
    <name evidence="1" type="ORF">PNAL_LOCUS4298</name>
</gene>
<comment type="caution">
    <text evidence="2">The sequence shown here is derived from an EMBL/GenBank/DDBJ whole genome shotgun (WGS) entry which is preliminary data.</text>
</comment>
<accession>A0A1V6WXZ7</accession>
<reference evidence="3" key="2">
    <citation type="journal article" date="2017" name="Nat. Microbiol.">
        <title>Global analysis of biosynthetic gene clusters reveals vast potential of secondary metabolite production in Penicillium species.</title>
        <authorList>
            <person name="Nielsen J.C."/>
            <person name="Grijseels S."/>
            <person name="Prigent S."/>
            <person name="Ji B."/>
            <person name="Dainat J."/>
            <person name="Nielsen K.F."/>
            <person name="Frisvad J.C."/>
            <person name="Workman M."/>
            <person name="Nielsen J."/>
        </authorList>
    </citation>
    <scope>NUCLEOTIDE SEQUENCE [LARGE SCALE GENOMIC DNA]</scope>
    <source>
        <strain evidence="3">IBT 13039</strain>
    </source>
</reference>
<dbReference type="Proteomes" id="UP000191691">
    <property type="component" value="Unassembled WGS sequence"/>
</dbReference>
<proteinExistence type="predicted"/>
<keyword evidence="3" id="KW-1185">Reference proteome</keyword>
<dbReference type="EMBL" id="CAJVNV010000165">
    <property type="protein sequence ID" value="CAG8086898.1"/>
    <property type="molecule type" value="Genomic_DNA"/>
</dbReference>
<dbReference type="EMBL" id="MOOB01000163">
    <property type="protein sequence ID" value="OQE67750.1"/>
    <property type="molecule type" value="Genomic_DNA"/>
</dbReference>
<dbReference type="Proteomes" id="UP001153461">
    <property type="component" value="Unassembled WGS sequence"/>
</dbReference>
<protein>
    <recommendedName>
        <fullName evidence="4">Fungal N-terminal domain-containing protein</fullName>
    </recommendedName>
</protein>
<evidence type="ECO:0000313" key="2">
    <source>
        <dbReference type="EMBL" id="OQE67750.1"/>
    </source>
</evidence>
<evidence type="ECO:0000313" key="3">
    <source>
        <dbReference type="Proteomes" id="UP000191691"/>
    </source>
</evidence>
<evidence type="ECO:0000313" key="1">
    <source>
        <dbReference type="EMBL" id="CAG8086898.1"/>
    </source>
</evidence>
<organism evidence="2 3">
    <name type="scientific">Penicillium nalgiovense</name>
    <dbReference type="NCBI Taxonomy" id="60175"/>
    <lineage>
        <taxon>Eukaryota</taxon>
        <taxon>Fungi</taxon>
        <taxon>Dikarya</taxon>
        <taxon>Ascomycota</taxon>
        <taxon>Pezizomycotina</taxon>
        <taxon>Eurotiomycetes</taxon>
        <taxon>Eurotiomycetidae</taxon>
        <taxon>Eurotiales</taxon>
        <taxon>Aspergillaceae</taxon>
        <taxon>Penicillium</taxon>
    </lineage>
</organism>
<reference evidence="2" key="1">
    <citation type="submission" date="2016-10" db="EMBL/GenBank/DDBJ databases">
        <title>Uncovering the secondary metabolism of Penicillium species provides insights into the evolution of 6-MSA pathways.</title>
        <authorList>
            <person name="Nielsen J.C."/>
            <person name="Nielsen J."/>
        </authorList>
    </citation>
    <scope>NUCLEOTIDE SEQUENCE [LARGE SCALE GENOMIC DNA]</scope>
    <source>
        <strain evidence="2">IBT 13039</strain>
    </source>
</reference>
<name>A0A1V6WXZ7_PENNA</name>
<evidence type="ECO:0008006" key="4">
    <source>
        <dbReference type="Google" id="ProtNLM"/>
    </source>
</evidence>